<evidence type="ECO:0000313" key="10">
    <source>
        <dbReference type="EMBL" id="MBC6609582.1"/>
    </source>
</evidence>
<organism evidence="10 11">
    <name type="scientific">Hymenobacter citatus</name>
    <dbReference type="NCBI Taxonomy" id="2763506"/>
    <lineage>
        <taxon>Bacteria</taxon>
        <taxon>Pseudomonadati</taxon>
        <taxon>Bacteroidota</taxon>
        <taxon>Cytophagia</taxon>
        <taxon>Cytophagales</taxon>
        <taxon>Hymenobacteraceae</taxon>
        <taxon>Hymenobacter</taxon>
    </lineage>
</organism>
<evidence type="ECO:0000256" key="1">
    <source>
        <dbReference type="ARBA" id="ARBA00004651"/>
    </source>
</evidence>
<protein>
    <recommendedName>
        <fullName evidence="12">Bestrophin</fullName>
    </recommendedName>
</protein>
<evidence type="ECO:0000256" key="9">
    <source>
        <dbReference type="SAM" id="Phobius"/>
    </source>
</evidence>
<evidence type="ECO:0000256" key="4">
    <source>
        <dbReference type="ARBA" id="ARBA00022692"/>
    </source>
</evidence>
<evidence type="ECO:0000256" key="2">
    <source>
        <dbReference type="ARBA" id="ARBA00022448"/>
    </source>
</evidence>
<feature type="transmembrane region" description="Helical" evidence="9">
    <location>
        <begin position="233"/>
        <end position="251"/>
    </location>
</feature>
<comment type="subcellular location">
    <subcellularLocation>
        <location evidence="1">Cell membrane</location>
        <topology evidence="1">Multi-pass membrane protein</topology>
    </subcellularLocation>
</comment>
<gene>
    <name evidence="10" type="ORF">H8B15_01530</name>
</gene>
<comment type="caution">
    <text evidence="10">The sequence shown here is derived from an EMBL/GenBank/DDBJ whole genome shotgun (WGS) entry which is preliminary data.</text>
</comment>
<sequence length="305" mass="34760">MLLDTKLPVGYILTRMWPDIIRVLVISLSFQLLKYFLGDYLPEIPLQLPTILGSLISLLLAFNLNQSYDRWWEARKLWGAIVNDSRMLVLQILHFVPDDLLRSPTLGLPLHAFAYRQMAWCYSLGQSLRGQDALAGLDKFLSEQDLAYLGKHSNKPVGILALHTAHTKELYQQEVINAFQQVQIDNTIVRYTEAMGGAERIKNTVFPASYRQLIYLLIYLFLVTLSLGLVETIGLWEIPVLMTIAVAFLLLERTARYLQDPFNDKPTDTPMTAVARTIEINLRQLLEENEGDIPAPMVSGSFYLM</sequence>
<keyword evidence="3" id="KW-1003">Cell membrane</keyword>
<keyword evidence="4 9" id="KW-0812">Transmembrane</keyword>
<evidence type="ECO:0000256" key="8">
    <source>
        <dbReference type="ARBA" id="ARBA00034708"/>
    </source>
</evidence>
<proteinExistence type="inferred from homology"/>
<feature type="transmembrane region" description="Helical" evidence="9">
    <location>
        <begin position="210"/>
        <end position="227"/>
    </location>
</feature>
<accession>A0ABR7MG00</accession>
<dbReference type="Pfam" id="PF25539">
    <property type="entry name" value="Bestrophin_2"/>
    <property type="match status" value="1"/>
</dbReference>
<evidence type="ECO:0008006" key="12">
    <source>
        <dbReference type="Google" id="ProtNLM"/>
    </source>
</evidence>
<evidence type="ECO:0000256" key="5">
    <source>
        <dbReference type="ARBA" id="ARBA00022989"/>
    </source>
</evidence>
<dbReference type="PANTHER" id="PTHR33281">
    <property type="entry name" value="UPF0187 PROTEIN YNEE"/>
    <property type="match status" value="1"/>
</dbReference>
<keyword evidence="5 9" id="KW-1133">Transmembrane helix</keyword>
<feature type="transmembrane region" description="Helical" evidence="9">
    <location>
        <begin position="44"/>
        <end position="62"/>
    </location>
</feature>
<evidence type="ECO:0000256" key="3">
    <source>
        <dbReference type="ARBA" id="ARBA00022475"/>
    </source>
</evidence>
<evidence type="ECO:0000313" key="11">
    <source>
        <dbReference type="Proteomes" id="UP000622017"/>
    </source>
</evidence>
<evidence type="ECO:0000256" key="7">
    <source>
        <dbReference type="ARBA" id="ARBA00023136"/>
    </source>
</evidence>
<dbReference type="InterPro" id="IPR044669">
    <property type="entry name" value="YneE/VCCN1/2-like"/>
</dbReference>
<evidence type="ECO:0000256" key="6">
    <source>
        <dbReference type="ARBA" id="ARBA00023065"/>
    </source>
</evidence>
<keyword evidence="11" id="KW-1185">Reference proteome</keyword>
<dbReference type="PANTHER" id="PTHR33281:SF19">
    <property type="entry name" value="VOLTAGE-DEPENDENT ANION CHANNEL-FORMING PROTEIN YNEE"/>
    <property type="match status" value="1"/>
</dbReference>
<keyword evidence="6" id="KW-0406">Ion transport</keyword>
<keyword evidence="2" id="KW-0813">Transport</keyword>
<dbReference type="EMBL" id="JACSCY010000001">
    <property type="protein sequence ID" value="MBC6609582.1"/>
    <property type="molecule type" value="Genomic_DNA"/>
</dbReference>
<reference evidence="10 11" key="1">
    <citation type="submission" date="2020-08" db="EMBL/GenBank/DDBJ databases">
        <title>Hymenobacter sp.</title>
        <authorList>
            <person name="Kim M.K."/>
        </authorList>
    </citation>
    <scope>NUCLEOTIDE SEQUENCE [LARGE SCALE GENOMIC DNA]</scope>
    <source>
        <strain evidence="10 11">BT507</strain>
    </source>
</reference>
<dbReference type="RefSeq" id="WP_187317888.1">
    <property type="nucleotide sequence ID" value="NZ_JACSCY010000001.1"/>
</dbReference>
<name>A0ABR7MG00_9BACT</name>
<comment type="similarity">
    <text evidence="8">Belongs to the anion channel-forming bestrophin (TC 1.A.46) family.</text>
</comment>
<dbReference type="Proteomes" id="UP000622017">
    <property type="component" value="Unassembled WGS sequence"/>
</dbReference>
<keyword evidence="7 9" id="KW-0472">Membrane</keyword>